<dbReference type="InterPro" id="IPR032816">
    <property type="entry name" value="VTT_dom"/>
</dbReference>
<feature type="transmembrane region" description="Helical" evidence="2">
    <location>
        <begin position="170"/>
        <end position="190"/>
    </location>
</feature>
<evidence type="ECO:0000313" key="4">
    <source>
        <dbReference type="EMBL" id="QFF97806.1"/>
    </source>
</evidence>
<feature type="transmembrane region" description="Helical" evidence="2">
    <location>
        <begin position="342"/>
        <end position="358"/>
    </location>
</feature>
<evidence type="ECO:0000313" key="5">
    <source>
        <dbReference type="Proteomes" id="UP000325517"/>
    </source>
</evidence>
<dbReference type="Gene3D" id="1.20.144.10">
    <property type="entry name" value="Phosphatidic acid phosphatase type 2/haloperoxidase"/>
    <property type="match status" value="1"/>
</dbReference>
<feature type="transmembrane region" description="Helical" evidence="2">
    <location>
        <begin position="370"/>
        <end position="388"/>
    </location>
</feature>
<accession>A0A5J6SIL4</accession>
<feature type="transmembrane region" description="Helical" evidence="2">
    <location>
        <begin position="50"/>
        <end position="72"/>
    </location>
</feature>
<dbReference type="CDD" id="cd03392">
    <property type="entry name" value="PAP2_like_2"/>
    <property type="match status" value="1"/>
</dbReference>
<dbReference type="AlphaFoldDB" id="A0A5J6SIL4"/>
<protein>
    <submittedName>
        <fullName evidence="4">Phosphatase PAP2 family protein</fullName>
    </submittedName>
</protein>
<organism evidence="4 5">
    <name type="scientific">Psychrobacillus glaciei</name>
    <dbReference type="NCBI Taxonomy" id="2283160"/>
    <lineage>
        <taxon>Bacteria</taxon>
        <taxon>Bacillati</taxon>
        <taxon>Bacillota</taxon>
        <taxon>Bacilli</taxon>
        <taxon>Bacillales</taxon>
        <taxon>Bacillaceae</taxon>
        <taxon>Psychrobacillus</taxon>
    </lineage>
</organism>
<dbReference type="SUPFAM" id="SSF48317">
    <property type="entry name" value="Acid phosphatase/Vanadium-dependent haloperoxidase"/>
    <property type="match status" value="1"/>
</dbReference>
<dbReference type="InterPro" id="IPR036938">
    <property type="entry name" value="PAP2/HPO_sf"/>
</dbReference>
<feature type="transmembrane region" description="Helical" evidence="2">
    <location>
        <begin position="273"/>
        <end position="295"/>
    </location>
</feature>
<feature type="transmembrane region" description="Helical" evidence="2">
    <location>
        <begin position="12"/>
        <end position="30"/>
    </location>
</feature>
<dbReference type="RefSeq" id="WP_151698750.1">
    <property type="nucleotide sequence ID" value="NZ_CP031223.1"/>
</dbReference>
<keyword evidence="5" id="KW-1185">Reference proteome</keyword>
<dbReference type="Proteomes" id="UP000325517">
    <property type="component" value="Chromosome"/>
</dbReference>
<name>A0A5J6SIL4_9BACI</name>
<dbReference type="PANTHER" id="PTHR42709">
    <property type="entry name" value="ALKALINE PHOSPHATASE LIKE PROTEIN"/>
    <property type="match status" value="1"/>
</dbReference>
<feature type="transmembrane region" description="Helical" evidence="2">
    <location>
        <begin position="220"/>
        <end position="240"/>
    </location>
</feature>
<feature type="domain" description="Phosphatidic acid phosphatase type 2/haloperoxidase" evidence="3">
    <location>
        <begin position="305"/>
        <end position="411"/>
    </location>
</feature>
<dbReference type="InterPro" id="IPR000326">
    <property type="entry name" value="PAP2/HPO"/>
</dbReference>
<dbReference type="Pfam" id="PF09335">
    <property type="entry name" value="VTT_dom"/>
    <property type="match status" value="1"/>
</dbReference>
<evidence type="ECO:0000256" key="2">
    <source>
        <dbReference type="SAM" id="Phobius"/>
    </source>
</evidence>
<dbReference type="KEGG" id="psyo:PB01_02690"/>
<keyword evidence="2" id="KW-0472">Membrane</keyword>
<dbReference type="SMART" id="SM00014">
    <property type="entry name" value="acidPPc"/>
    <property type="match status" value="1"/>
</dbReference>
<comment type="similarity">
    <text evidence="1">Belongs to the DedA family.</text>
</comment>
<dbReference type="GO" id="GO:0005886">
    <property type="term" value="C:plasma membrane"/>
    <property type="evidence" value="ECO:0007669"/>
    <property type="project" value="TreeGrafter"/>
</dbReference>
<proteinExistence type="inferred from homology"/>
<keyword evidence="2" id="KW-0812">Transmembrane</keyword>
<feature type="transmembrane region" description="Helical" evidence="2">
    <location>
        <begin position="138"/>
        <end position="158"/>
    </location>
</feature>
<dbReference type="InterPro" id="IPR051311">
    <property type="entry name" value="DedA_domain"/>
</dbReference>
<feature type="transmembrane region" description="Helical" evidence="2">
    <location>
        <begin position="400"/>
        <end position="420"/>
    </location>
</feature>
<sequence length="432" mass="50009">MAHFIQSLMDQYGYFVLGISLFLELLALPLPGEVLMTYAGLMVYQGHYSWLLSILTAGIGTSIGMTLSYWIGMKLGPRFFEKHGHRIHFGPEKLKKTSLWFERFGVKLLVIAFFIPGIRHITGYFSGITRMPFRTYALYAYAGAFLWTSTFISLGKVLGPQWEQYQQTITKYLVIIGITLVTLAIIYYLFTKYHEKLYFSISVLLNKLIETFQSLRKVRFLLLFSFILFLTLFFLMVGLIQDFLAHEFADFDNITSFIVQAIFDESWKVWMTIFSYLYSYYLLFTISFITFVFIMFQKENRLLEVSFLLFVLLGGAYLTEVLTEIFLRVGPSLLPESFPSEQTLITVTVLGFTSFLFARHIHLTWIKTSLFLFVIGVSFLVGLSQIYFNNHFPSDVVAGYVFGGVWASLNMVLLEIFRFVKLQSMKSNTKED</sequence>
<dbReference type="PANTHER" id="PTHR42709:SF9">
    <property type="entry name" value="ALKALINE PHOSPHATASE LIKE PROTEIN"/>
    <property type="match status" value="1"/>
</dbReference>
<keyword evidence="2" id="KW-1133">Transmembrane helix</keyword>
<evidence type="ECO:0000259" key="3">
    <source>
        <dbReference type="SMART" id="SM00014"/>
    </source>
</evidence>
<dbReference type="Pfam" id="PF01569">
    <property type="entry name" value="PAP2"/>
    <property type="match status" value="1"/>
</dbReference>
<evidence type="ECO:0000256" key="1">
    <source>
        <dbReference type="ARBA" id="ARBA00010792"/>
    </source>
</evidence>
<gene>
    <name evidence="4" type="ORF">PB01_02690</name>
</gene>
<dbReference type="EMBL" id="CP031223">
    <property type="protein sequence ID" value="QFF97806.1"/>
    <property type="molecule type" value="Genomic_DNA"/>
</dbReference>
<reference evidence="4 5" key="1">
    <citation type="submission" date="2018-07" db="EMBL/GenBank/DDBJ databases">
        <title>Complete genome sequence of Psychrobacillus sp. PB01, isolated from iceberg, and comparative genome analysis of Psychrobacillus strains.</title>
        <authorList>
            <person name="Lee P.C."/>
        </authorList>
    </citation>
    <scope>NUCLEOTIDE SEQUENCE [LARGE SCALE GENOMIC DNA]</scope>
    <source>
        <strain evidence="4 5">PB01</strain>
    </source>
</reference>
<feature type="transmembrane region" description="Helical" evidence="2">
    <location>
        <begin position="302"/>
        <end position="322"/>
    </location>
</feature>
<dbReference type="OrthoDB" id="9782291at2"/>